<comment type="subunit">
    <text evidence="9">Component of the ribosomal small subunit (SSU) processome.</text>
</comment>
<dbReference type="Gene3D" id="1.25.10.10">
    <property type="entry name" value="Leucine-rich Repeat Variant"/>
    <property type="match status" value="2"/>
</dbReference>
<evidence type="ECO:0000256" key="8">
    <source>
        <dbReference type="PROSITE-ProRule" id="PRU00103"/>
    </source>
</evidence>
<evidence type="ECO:0000256" key="2">
    <source>
        <dbReference type="ARBA" id="ARBA00010559"/>
    </source>
</evidence>
<comment type="similarity">
    <text evidence="2 9">Belongs to the HEATR1/UTP10 family.</text>
</comment>
<dbReference type="Proteomes" id="UP001150907">
    <property type="component" value="Unassembled WGS sequence"/>
</dbReference>
<dbReference type="EMBL" id="JANBQF010000661">
    <property type="protein sequence ID" value="KAJ1999672.1"/>
    <property type="molecule type" value="Genomic_DNA"/>
</dbReference>
<evidence type="ECO:0000313" key="12">
    <source>
        <dbReference type="EMBL" id="KAJ1999672.1"/>
    </source>
</evidence>
<accession>A0A9W8BA34</accession>
<name>A0A9W8BA34_9FUNG</name>
<dbReference type="PANTHER" id="PTHR13457:SF1">
    <property type="entry name" value="HEAT REPEAT-CONTAINING PROTEIN 1"/>
    <property type="match status" value="1"/>
</dbReference>
<dbReference type="Pfam" id="PF08146">
    <property type="entry name" value="BP28CT"/>
    <property type="match status" value="1"/>
</dbReference>
<evidence type="ECO:0000256" key="10">
    <source>
        <dbReference type="SAM" id="MobiDB-lite"/>
    </source>
</evidence>
<keyword evidence="5 9" id="KW-0698">rRNA processing</keyword>
<dbReference type="InterPro" id="IPR011989">
    <property type="entry name" value="ARM-like"/>
</dbReference>
<comment type="caution">
    <text evidence="12">The sequence shown here is derived from an EMBL/GenBank/DDBJ whole genome shotgun (WGS) entry which is preliminary data.</text>
</comment>
<evidence type="ECO:0000256" key="1">
    <source>
        <dbReference type="ARBA" id="ARBA00004604"/>
    </source>
</evidence>
<evidence type="ECO:0000259" key="11">
    <source>
        <dbReference type="SMART" id="SM01036"/>
    </source>
</evidence>
<dbReference type="GO" id="GO:0000462">
    <property type="term" value="P:maturation of SSU-rRNA from tricistronic rRNA transcript (SSU-rRNA, 5.8S rRNA, LSU-rRNA)"/>
    <property type="evidence" value="ECO:0007669"/>
    <property type="project" value="TreeGrafter"/>
</dbReference>
<dbReference type="GO" id="GO:0034455">
    <property type="term" value="C:t-UTP complex"/>
    <property type="evidence" value="ECO:0007669"/>
    <property type="project" value="TreeGrafter"/>
</dbReference>
<keyword evidence="4 9" id="KW-0690">Ribosome biogenesis</keyword>
<dbReference type="InterPro" id="IPR016024">
    <property type="entry name" value="ARM-type_fold"/>
</dbReference>
<dbReference type="InterPro" id="IPR040191">
    <property type="entry name" value="UTP10"/>
</dbReference>
<evidence type="ECO:0000256" key="5">
    <source>
        <dbReference type="ARBA" id="ARBA00022552"/>
    </source>
</evidence>
<dbReference type="GO" id="GO:0032040">
    <property type="term" value="C:small-subunit processome"/>
    <property type="evidence" value="ECO:0007669"/>
    <property type="project" value="TreeGrafter"/>
</dbReference>
<dbReference type="PROSITE" id="PS50077">
    <property type="entry name" value="HEAT_REPEAT"/>
    <property type="match status" value="1"/>
</dbReference>
<feature type="domain" description="BP28 C-terminal" evidence="11">
    <location>
        <begin position="1240"/>
        <end position="1407"/>
    </location>
</feature>
<dbReference type="Pfam" id="PF23243">
    <property type="entry name" value="HEAT_HEATR1"/>
    <property type="match status" value="1"/>
</dbReference>
<comment type="subcellular location">
    <subcellularLocation>
        <location evidence="1 9">Nucleus</location>
        <location evidence="1 9">Nucleolus</location>
    </subcellularLocation>
</comment>
<dbReference type="InterPro" id="IPR056473">
    <property type="entry name" value="HEAT_Utp10/HEAT1"/>
</dbReference>
<sequence>QVVAAVFPYLMKSLGSEHVTDALFSQLPGSAFGQQQNQQLGGWLSCLASGDHASCFGAKVAGGKFNKNVAKRLAARLVEQWDDRQSAGVWEAQLASGKRQAQIAAIVIGAHAVELLGKKGKSTEKCVAAGTLVGKAAMSLLLLTEKEACGEEMLVRQSKEVSEDVLLASISSSGTQWESLLGELATGQHALRTVRIKIAMGALSTTLTTLSAAVMLQGNKWFGQEANGDDVETRYRSFLRAVFEGLVSRAGKLSSADGVLIGRVLSVGMGESWAQFLASVWLSSSGSAGPVARARSLITFQALLLRHKAAQHEAESESPPLVDYQTVLPSVVVMLSDEDARVRGAAVACVKALNALYSEASGGSSADKSKKKKRGKRSGSSADSSADIYLYDEIYGAGASERLQYLGTETAGAFVAMLAAGVDAMAGDAWAVRSELGQILNRGVSSTGSKGRKLSSQERSSVVAYLLSHVVALDGVAAEVQIRLLAVLELVASDGVLAQLFPLIREHSERLRSAAGAGAVPAENGATDRVVRALFRACYSEATGRQLSEGSGREYWEAFLALVGGVDSAAAAGAAFGEWSGAARASAYLQQVALERVDAGLVAALGPGAAARAVTQRLMRAATRGTAYQATGVRCVALRHVFARVALDLDAVAEEIGAIAARVAAGEGEGADVGEVATLLEYLLGADVGAAQGAVLAAGLFALLAALAGGGGGGGGDQAARDHGKQLAMALLTRVCGAAAVGEGSVRVDVIVQTLRTSRSPQTHNRALQLLAAVAAQHPAAVLHHVMAVFTFMGANAARVDDAYSFHVLTQTLEAVVAAVVPAGGAGAVLRVFVDSLSHVPRHRRVALFATLVATLGADASLPEAVAQLLEKSAARDDVEAFALTLTHEFAAAQQIGAAAALVRNQISGGQIGRQLPAALGFARRLLASAQLEARLRRERANGSADADAGVDAAAAAAAQAALEAVAALDAHDASGALQAAALGVVDGATALLGHRAFASSAAALLRHGDARVRLRAVALVDARVGAARDAADDLLALVEPVAALAGAAREDAACRRAALLCVAAAARRYARIRPAEFEAPAVVRAVADGLQTGGVADAALAAVAVLCGELGARLTASLPELLPRVLLLLRTDAAADPALAAAALAAMRAVVEAMPAFLAPSLPAVLAAVIAGIKGRAEITDDVVARADDLLAALARHIPPRHLLPALFAFHHREAARMGCRAAVALVAFVGRAAGALQRAPLLQFYKPLFKFFLSVFDAARDSAVPQHDADALEQAALDAFLRFVVKLNESLFRPLFLSFLEWATADAPALATGDAWRVQCAAETRLRVFYCTLNALLDRLRAIVVPYYAHVIDTTVAVLIRFGVAHATIEMQEESDRCVKPPPSPLWCAVVESVRLSALHDASASAASVWSDEAFRKVYRPLAYQLANTKPAAADAASSSSHDAAYLDRIRRFLAPAASQLAAAVSNDALWKLLNQEVMLKSRSDLPSVRIAALLVLQALYDRLGEEFLILLPESISYLAELLEDDSPHVERATQETVAIIESHLGESLQTYLR</sequence>
<dbReference type="GO" id="GO:0030515">
    <property type="term" value="F:snoRNA binding"/>
    <property type="evidence" value="ECO:0007669"/>
    <property type="project" value="TreeGrafter"/>
</dbReference>
<dbReference type="InterPro" id="IPR012954">
    <property type="entry name" value="BP28_C_dom"/>
</dbReference>
<evidence type="ECO:0000256" key="7">
    <source>
        <dbReference type="ARBA" id="ARBA00023274"/>
    </source>
</evidence>
<keyword evidence="13" id="KW-1185">Reference proteome</keyword>
<dbReference type="SUPFAM" id="SSF48371">
    <property type="entry name" value="ARM repeat"/>
    <property type="match status" value="1"/>
</dbReference>
<organism evidence="12 13">
    <name type="scientific">Coemansia thaxteri</name>
    <dbReference type="NCBI Taxonomy" id="2663907"/>
    <lineage>
        <taxon>Eukaryota</taxon>
        <taxon>Fungi</taxon>
        <taxon>Fungi incertae sedis</taxon>
        <taxon>Zoopagomycota</taxon>
        <taxon>Kickxellomycotina</taxon>
        <taxon>Kickxellomycetes</taxon>
        <taxon>Kickxellales</taxon>
        <taxon>Kickxellaceae</taxon>
        <taxon>Coemansia</taxon>
    </lineage>
</organism>
<feature type="non-terminal residue" evidence="12">
    <location>
        <position position="1"/>
    </location>
</feature>
<evidence type="ECO:0000256" key="4">
    <source>
        <dbReference type="ARBA" id="ARBA00022517"/>
    </source>
</evidence>
<dbReference type="SMART" id="SM01036">
    <property type="entry name" value="BP28CT"/>
    <property type="match status" value="1"/>
</dbReference>
<comment type="function">
    <text evidence="9">Involved in nucleolar processing of pre-18S ribosomal RNA.</text>
</comment>
<gene>
    <name evidence="12" type="primary">UTP10_1</name>
    <name evidence="12" type="ORF">H4R26_004965</name>
</gene>
<dbReference type="GO" id="GO:0045943">
    <property type="term" value="P:positive regulation of transcription by RNA polymerase I"/>
    <property type="evidence" value="ECO:0007669"/>
    <property type="project" value="TreeGrafter"/>
</dbReference>
<dbReference type="OrthoDB" id="31183at2759"/>
<evidence type="ECO:0000256" key="6">
    <source>
        <dbReference type="ARBA" id="ARBA00023242"/>
    </source>
</evidence>
<evidence type="ECO:0000313" key="13">
    <source>
        <dbReference type="Proteomes" id="UP001150907"/>
    </source>
</evidence>
<dbReference type="InterPro" id="IPR021133">
    <property type="entry name" value="HEAT_type_2"/>
</dbReference>
<reference evidence="12" key="1">
    <citation type="submission" date="2022-07" db="EMBL/GenBank/DDBJ databases">
        <title>Phylogenomic reconstructions and comparative analyses of Kickxellomycotina fungi.</title>
        <authorList>
            <person name="Reynolds N.K."/>
            <person name="Stajich J.E."/>
            <person name="Barry K."/>
            <person name="Grigoriev I.V."/>
            <person name="Crous P."/>
            <person name="Smith M.E."/>
        </authorList>
    </citation>
    <scope>NUCLEOTIDE SEQUENCE</scope>
    <source>
        <strain evidence="12">IMI 214461</strain>
    </source>
</reference>
<keyword evidence="6 9" id="KW-0539">Nucleus</keyword>
<evidence type="ECO:0000256" key="9">
    <source>
        <dbReference type="RuleBase" id="RU367065"/>
    </source>
</evidence>
<proteinExistence type="inferred from homology"/>
<dbReference type="PANTHER" id="PTHR13457">
    <property type="entry name" value="BAP28"/>
    <property type="match status" value="1"/>
</dbReference>
<dbReference type="GO" id="GO:0030686">
    <property type="term" value="C:90S preribosome"/>
    <property type="evidence" value="ECO:0007669"/>
    <property type="project" value="TreeGrafter"/>
</dbReference>
<feature type="region of interest" description="Disordered" evidence="10">
    <location>
        <begin position="360"/>
        <end position="383"/>
    </location>
</feature>
<feature type="repeat" description="HEAT" evidence="8">
    <location>
        <begin position="327"/>
        <end position="361"/>
    </location>
</feature>
<keyword evidence="7 9" id="KW-0687">Ribonucleoprotein</keyword>
<protein>
    <recommendedName>
        <fullName evidence="3 9">U3 small nucleolar RNA-associated protein 10</fullName>
    </recommendedName>
</protein>
<evidence type="ECO:0000256" key="3">
    <source>
        <dbReference type="ARBA" id="ARBA00015399"/>
    </source>
</evidence>